<dbReference type="Gene3D" id="1.10.238.10">
    <property type="entry name" value="EF-hand"/>
    <property type="match status" value="2"/>
</dbReference>
<dbReference type="GO" id="GO:0016460">
    <property type="term" value="C:myosin II complex"/>
    <property type="evidence" value="ECO:0007669"/>
    <property type="project" value="TreeGrafter"/>
</dbReference>
<evidence type="ECO:0000313" key="6">
    <source>
        <dbReference type="WBParaSite" id="TCONS_00005683.p1"/>
    </source>
</evidence>
<dbReference type="Pfam" id="PF13499">
    <property type="entry name" value="EF-hand_7"/>
    <property type="match status" value="1"/>
</dbReference>
<dbReference type="CDD" id="cd00051">
    <property type="entry name" value="EFh"/>
    <property type="match status" value="1"/>
</dbReference>
<sequence>METSYICERYILDDRQLEDVFHMLDLDNDGLLGRSEIGALLRQSNCNSSSKELNYIFEEVDTNENGKINENSFLSFMKPPKNQEITITQLENQFDKFASKEDFINIDDLKNIIKELDFQHDDDHLSKTFDAADSNNDGLINFHEFVLILRRIRFCC</sequence>
<feature type="domain" description="EF-hand" evidence="3">
    <location>
        <begin position="120"/>
        <end position="155"/>
    </location>
</feature>
<accession>A0A0K0E395</accession>
<dbReference type="InterPro" id="IPR002048">
    <property type="entry name" value="EF_hand_dom"/>
</dbReference>
<dbReference type="FunFam" id="1.10.238.10:FF:000178">
    <property type="entry name" value="Calmodulin-2 A"/>
    <property type="match status" value="1"/>
</dbReference>
<evidence type="ECO:0000313" key="4">
    <source>
        <dbReference type="Proteomes" id="UP000035681"/>
    </source>
</evidence>
<dbReference type="InterPro" id="IPR011992">
    <property type="entry name" value="EF-hand-dom_pair"/>
</dbReference>
<dbReference type="PROSITE" id="PS50222">
    <property type="entry name" value="EF_HAND_2"/>
    <property type="match status" value="3"/>
</dbReference>
<evidence type="ECO:0000256" key="2">
    <source>
        <dbReference type="ARBA" id="ARBA00022837"/>
    </source>
</evidence>
<protein>
    <submittedName>
        <fullName evidence="5 6">EF-hand domain-containing protein</fullName>
    </submittedName>
</protein>
<keyword evidence="4" id="KW-1185">Reference proteome</keyword>
<dbReference type="InterPro" id="IPR050230">
    <property type="entry name" value="CALM/Myosin/TropC-like"/>
</dbReference>
<dbReference type="STRING" id="6248.A0A0K0E395"/>
<feature type="domain" description="EF-hand" evidence="3">
    <location>
        <begin position="48"/>
        <end position="83"/>
    </location>
</feature>
<dbReference type="WBParaSite" id="TCONS_00005683.p1">
    <property type="protein sequence ID" value="TCONS_00005683.p1"/>
    <property type="gene ID" value="XLOC_003933"/>
</dbReference>
<dbReference type="PROSITE" id="PS00018">
    <property type="entry name" value="EF_HAND_1"/>
    <property type="match status" value="2"/>
</dbReference>
<dbReference type="PANTHER" id="PTHR23048">
    <property type="entry name" value="MYOSIN LIGHT CHAIN 1, 3"/>
    <property type="match status" value="1"/>
</dbReference>
<dbReference type="SMART" id="SM00054">
    <property type="entry name" value="EFh"/>
    <property type="match status" value="3"/>
</dbReference>
<keyword evidence="2" id="KW-0106">Calcium</keyword>
<evidence type="ECO:0000259" key="3">
    <source>
        <dbReference type="PROSITE" id="PS50222"/>
    </source>
</evidence>
<organism evidence="5">
    <name type="scientific">Strongyloides stercoralis</name>
    <name type="common">Threadworm</name>
    <dbReference type="NCBI Taxonomy" id="6248"/>
    <lineage>
        <taxon>Eukaryota</taxon>
        <taxon>Metazoa</taxon>
        <taxon>Ecdysozoa</taxon>
        <taxon>Nematoda</taxon>
        <taxon>Chromadorea</taxon>
        <taxon>Rhabditida</taxon>
        <taxon>Tylenchina</taxon>
        <taxon>Panagrolaimomorpha</taxon>
        <taxon>Strongyloidoidea</taxon>
        <taxon>Strongyloididae</taxon>
        <taxon>Strongyloides</taxon>
    </lineage>
</organism>
<dbReference type="SUPFAM" id="SSF47473">
    <property type="entry name" value="EF-hand"/>
    <property type="match status" value="1"/>
</dbReference>
<proteinExistence type="predicted"/>
<evidence type="ECO:0000313" key="5">
    <source>
        <dbReference type="WBParaSite" id="SSTP_0000396700.1"/>
    </source>
</evidence>
<feature type="domain" description="EF-hand" evidence="3">
    <location>
        <begin position="12"/>
        <end position="47"/>
    </location>
</feature>
<dbReference type="Proteomes" id="UP000035681">
    <property type="component" value="Unplaced"/>
</dbReference>
<dbReference type="WBParaSite" id="SSTP_0000396700.1">
    <property type="protein sequence ID" value="SSTP_0000396700.1"/>
    <property type="gene ID" value="SSTP_0000396700"/>
</dbReference>
<keyword evidence="1" id="KW-0677">Repeat</keyword>
<reference evidence="5" key="1">
    <citation type="submission" date="2015-08" db="UniProtKB">
        <authorList>
            <consortium name="WormBaseParasite"/>
        </authorList>
    </citation>
    <scope>IDENTIFICATION</scope>
</reference>
<dbReference type="AlphaFoldDB" id="A0A0K0E395"/>
<dbReference type="Pfam" id="PF00036">
    <property type="entry name" value="EF-hand_1"/>
    <property type="match status" value="1"/>
</dbReference>
<dbReference type="GO" id="GO:0005509">
    <property type="term" value="F:calcium ion binding"/>
    <property type="evidence" value="ECO:0007669"/>
    <property type="project" value="InterPro"/>
</dbReference>
<dbReference type="InterPro" id="IPR018247">
    <property type="entry name" value="EF_Hand_1_Ca_BS"/>
</dbReference>
<evidence type="ECO:0000256" key="1">
    <source>
        <dbReference type="ARBA" id="ARBA00022737"/>
    </source>
</evidence>
<name>A0A0K0E395_STRER</name>
<dbReference type="PANTHER" id="PTHR23048:SF0">
    <property type="entry name" value="CALMODULIN LIKE 3"/>
    <property type="match status" value="1"/>
</dbReference>